<organism evidence="2">
    <name type="scientific">Clostridium tertium</name>
    <dbReference type="NCBI Taxonomy" id="1559"/>
    <lineage>
        <taxon>Bacteria</taxon>
        <taxon>Bacillati</taxon>
        <taxon>Bacillota</taxon>
        <taxon>Clostridia</taxon>
        <taxon>Eubacteriales</taxon>
        <taxon>Clostridiaceae</taxon>
        <taxon>Clostridium</taxon>
    </lineage>
</organism>
<name>A0A6N3F4B5_9CLOT</name>
<proteinExistence type="predicted"/>
<gene>
    <name evidence="2" type="ORF">CTLFYP3_02545</name>
</gene>
<sequence length="210" mass="24135">MDGLENKDTKNRSLNKKQKASLLVSFVTLLAITFCASYYITNYITNPNNKSKDVEAENETVYSENNYLSDNTFVSLNTNDNVDMIDTLLKLKEKLGFKDKLTLEELSSELLKKGYELYEKSEDKLVYTRTEESSENTLEANKYYLGEENGYISIFKTDDSGNIIESEKKVYSDSKPLSNLPETDQNYIKENKFSFDNKDDALQKLSEMIS</sequence>
<accession>A0A6N3F4B5</accession>
<dbReference type="AlphaFoldDB" id="A0A6N3F4B5"/>
<keyword evidence="1" id="KW-0472">Membrane</keyword>
<evidence type="ECO:0000313" key="2">
    <source>
        <dbReference type="EMBL" id="VYU46822.1"/>
    </source>
</evidence>
<protein>
    <recommendedName>
        <fullName evidence="3">Bypass of forespore C C-terminal domain-containing protein</fullName>
    </recommendedName>
</protein>
<reference evidence="2" key="1">
    <citation type="submission" date="2019-11" db="EMBL/GenBank/DDBJ databases">
        <authorList>
            <person name="Feng L."/>
        </authorList>
    </citation>
    <scope>NUCLEOTIDE SEQUENCE</scope>
    <source>
        <strain evidence="2">CTertiumLFYP3</strain>
    </source>
</reference>
<keyword evidence="1" id="KW-0812">Transmembrane</keyword>
<evidence type="ECO:0008006" key="3">
    <source>
        <dbReference type="Google" id="ProtNLM"/>
    </source>
</evidence>
<feature type="transmembrane region" description="Helical" evidence="1">
    <location>
        <begin position="20"/>
        <end position="40"/>
    </location>
</feature>
<keyword evidence="1" id="KW-1133">Transmembrane helix</keyword>
<evidence type="ECO:0000256" key="1">
    <source>
        <dbReference type="SAM" id="Phobius"/>
    </source>
</evidence>
<dbReference type="RefSeq" id="WP_156626977.1">
    <property type="nucleotide sequence ID" value="NZ_CACRTO010000027.1"/>
</dbReference>
<dbReference type="EMBL" id="CACRTO010000027">
    <property type="protein sequence ID" value="VYU46822.1"/>
    <property type="molecule type" value="Genomic_DNA"/>
</dbReference>